<dbReference type="RefSeq" id="WP_155477629.1">
    <property type="nucleotide sequence ID" value="NZ_WNKU01000028.1"/>
</dbReference>
<feature type="transmembrane region" description="Helical" evidence="1">
    <location>
        <begin position="12"/>
        <end position="31"/>
    </location>
</feature>
<keyword evidence="1" id="KW-1133">Transmembrane helix</keyword>
<dbReference type="EMBL" id="WNKU01000028">
    <property type="protein sequence ID" value="MTV50546.1"/>
    <property type="molecule type" value="Genomic_DNA"/>
</dbReference>
<keyword evidence="3" id="KW-1185">Reference proteome</keyword>
<feature type="transmembrane region" description="Helical" evidence="1">
    <location>
        <begin position="128"/>
        <end position="148"/>
    </location>
</feature>
<evidence type="ECO:0000313" key="2">
    <source>
        <dbReference type="EMBL" id="MTV50546.1"/>
    </source>
</evidence>
<reference evidence="2 3" key="1">
    <citation type="submission" date="2019-11" db="EMBL/GenBank/DDBJ databases">
        <title>Whole-genome sequence of a the green, strictly anaerobic photosynthetic bacterium Heliobacillus mobilis DSM 6151.</title>
        <authorList>
            <person name="Kyndt J.A."/>
            <person name="Meyer T.E."/>
        </authorList>
    </citation>
    <scope>NUCLEOTIDE SEQUENCE [LARGE SCALE GENOMIC DNA]</scope>
    <source>
        <strain evidence="2 3">DSM 6151</strain>
    </source>
</reference>
<dbReference type="OrthoDB" id="9845932at2"/>
<gene>
    <name evidence="2" type="ORF">GJ688_16495</name>
</gene>
<feature type="transmembrane region" description="Helical" evidence="1">
    <location>
        <begin position="89"/>
        <end position="108"/>
    </location>
</feature>
<dbReference type="Proteomes" id="UP000430670">
    <property type="component" value="Unassembled WGS sequence"/>
</dbReference>
<comment type="caution">
    <text evidence="2">The sequence shown here is derived from an EMBL/GenBank/DDBJ whole genome shotgun (WGS) entry which is preliminary data.</text>
</comment>
<accession>A0A6I3SPA3</accession>
<protein>
    <submittedName>
        <fullName evidence="2">Uncharacterized protein</fullName>
    </submittedName>
</protein>
<sequence>MDPIIREYILYYLGYLVFDAAVMFITGLTVLSEPINFGRLPMYALLTGLIVALSRWYLDPFGFGLHIFATVVGSTLIAYRVYPMTIRTAFLSTLLGLLVLSVTEYLFYPIFVRFWQDPNYVENIYTDILSGWAIILLLILFNIGVRYARKNQRN</sequence>
<feature type="transmembrane region" description="Helical" evidence="1">
    <location>
        <begin position="63"/>
        <end position="82"/>
    </location>
</feature>
<proteinExistence type="predicted"/>
<dbReference type="AlphaFoldDB" id="A0A6I3SPA3"/>
<evidence type="ECO:0000256" key="1">
    <source>
        <dbReference type="SAM" id="Phobius"/>
    </source>
</evidence>
<keyword evidence="1" id="KW-0812">Transmembrane</keyword>
<organism evidence="2 3">
    <name type="scientific">Heliobacterium mobile</name>
    <name type="common">Heliobacillus mobilis</name>
    <dbReference type="NCBI Taxonomy" id="28064"/>
    <lineage>
        <taxon>Bacteria</taxon>
        <taxon>Bacillati</taxon>
        <taxon>Bacillota</taxon>
        <taxon>Clostridia</taxon>
        <taxon>Eubacteriales</taxon>
        <taxon>Heliobacteriaceae</taxon>
        <taxon>Heliobacterium</taxon>
    </lineage>
</organism>
<keyword evidence="1" id="KW-0472">Membrane</keyword>
<evidence type="ECO:0000313" key="3">
    <source>
        <dbReference type="Proteomes" id="UP000430670"/>
    </source>
</evidence>
<name>A0A6I3SPA3_HELMO</name>